<dbReference type="InterPro" id="IPR004839">
    <property type="entry name" value="Aminotransferase_I/II_large"/>
</dbReference>
<keyword evidence="7" id="KW-0808">Transferase</keyword>
<evidence type="ECO:0000256" key="2">
    <source>
        <dbReference type="ARBA" id="ARBA00022898"/>
    </source>
</evidence>
<dbReference type="GO" id="GO:0008483">
    <property type="term" value="F:transaminase activity"/>
    <property type="evidence" value="ECO:0007669"/>
    <property type="project" value="UniProtKB-KW"/>
</dbReference>
<dbReference type="InterPro" id="IPR036390">
    <property type="entry name" value="WH_DNA-bd_sf"/>
</dbReference>
<gene>
    <name evidence="7" type="ORF">FOC81_22335</name>
</gene>
<dbReference type="Gene3D" id="3.40.640.10">
    <property type="entry name" value="Type I PLP-dependent aspartate aminotransferase-like (Major domain)"/>
    <property type="match status" value="1"/>
</dbReference>
<evidence type="ECO:0000256" key="5">
    <source>
        <dbReference type="ARBA" id="ARBA00023163"/>
    </source>
</evidence>
<comment type="similarity">
    <text evidence="1">In the C-terminal section; belongs to the class-I pyridoxal-phosphate-dependent aminotransferase family.</text>
</comment>
<keyword evidence="5" id="KW-0804">Transcription</keyword>
<evidence type="ECO:0000256" key="4">
    <source>
        <dbReference type="ARBA" id="ARBA00023125"/>
    </source>
</evidence>
<dbReference type="Proteomes" id="UP000509782">
    <property type="component" value="Chromosome"/>
</dbReference>
<evidence type="ECO:0000256" key="3">
    <source>
        <dbReference type="ARBA" id="ARBA00023015"/>
    </source>
</evidence>
<evidence type="ECO:0000313" key="7">
    <source>
        <dbReference type="EMBL" id="QKQ49295.1"/>
    </source>
</evidence>
<dbReference type="PANTHER" id="PTHR46577">
    <property type="entry name" value="HTH-TYPE TRANSCRIPTIONAL REGULATORY PROTEIN GABR"/>
    <property type="match status" value="1"/>
</dbReference>
<dbReference type="EMBL" id="CP054569">
    <property type="protein sequence ID" value="QKQ49295.1"/>
    <property type="molecule type" value="Genomic_DNA"/>
</dbReference>
<dbReference type="Pfam" id="PF00155">
    <property type="entry name" value="Aminotran_1_2"/>
    <property type="match status" value="1"/>
</dbReference>
<dbReference type="SUPFAM" id="SSF53383">
    <property type="entry name" value="PLP-dependent transferases"/>
    <property type="match status" value="1"/>
</dbReference>
<dbReference type="CDD" id="cd07377">
    <property type="entry name" value="WHTH_GntR"/>
    <property type="match status" value="1"/>
</dbReference>
<keyword evidence="2" id="KW-0663">Pyridoxal phosphate</keyword>
<evidence type="ECO:0000313" key="8">
    <source>
        <dbReference type="Proteomes" id="UP000509782"/>
    </source>
</evidence>
<keyword evidence="7" id="KW-0032">Aminotransferase</keyword>
<feature type="domain" description="HTH gntR-type" evidence="6">
    <location>
        <begin position="14"/>
        <end position="82"/>
    </location>
</feature>
<dbReference type="InterPro" id="IPR015424">
    <property type="entry name" value="PyrdxlP-dep_Trfase"/>
</dbReference>
<sequence length="506" mass="55376">MFSLPLSLSRQDSKPFKQQIADQIASLIRAGRLQEGDRLPAINRMSSLLQVSKNTVLGAYELLIDSNLIESRPSRGYFVTLERTLLVNPKNPDFVLDRPAVYAGAANSALSSGVCGQTPAIPPRHDFKVGRPSLHAFPQRQFITLSNQLLRHVSCAMAEYAPPAGLWGLRVQIADYLSASKALKVEPEQVLITAGSQEALSLIASHFLDRDGAAVFESPCYTGFRNLVRRHGAVAVPIPVDAEGLRTALLPEEPARLAYVTPSHQYPLGYTMSMARRRQLLEWAGRSGALVIEDDYDGDFCYDSVLPLPLAAMSPAQVIYLGTFSKTLGPGLRLGYMVCPPALVDDFVERKALLNNGSPWLTQAVLARYFDECCFARHLQYLRRRYQEQRDELLRGIEAVWGGEGTVSGQNSGMHLAFELPADSPDANLISTAALGYGVRLYPLSHAASSEVDDANPRHLLFGYAALEVDEIARAMSRVNAACRQMERARPEPVEAGALPLPCGSA</sequence>
<accession>A0A6N0JQ96</accession>
<keyword evidence="3" id="KW-0805">Transcription regulation</keyword>
<dbReference type="InterPro" id="IPR000524">
    <property type="entry name" value="Tscrpt_reg_HTH_GntR"/>
</dbReference>
<dbReference type="RefSeq" id="WP_174716943.1">
    <property type="nucleotide sequence ID" value="NZ_CP054569.1"/>
</dbReference>
<reference evidence="7 8" key="1">
    <citation type="submission" date="2020-05" db="EMBL/GenBank/DDBJ databases">
        <title>FDA dAtabase for Regulatory Grade micrObial Sequences (FDA-ARGOS): Supporting development and validation of Infectious Disease Dx tests.</title>
        <authorList>
            <person name="Sproer C."/>
            <person name="Gronow S."/>
            <person name="Severitt S."/>
            <person name="Schroder I."/>
            <person name="Tallon L."/>
            <person name="Sadzewicz L."/>
            <person name="Zhao X."/>
            <person name="Vavikolanu K."/>
            <person name="Mehta A."/>
            <person name="Aluvathingal J."/>
            <person name="Nadendla S."/>
            <person name="Myers T."/>
            <person name="Yan Y."/>
            <person name="Sichtig H."/>
        </authorList>
    </citation>
    <scope>NUCLEOTIDE SEQUENCE [LARGE SCALE GENOMIC DNA]</scope>
    <source>
        <strain evidence="7 8">FDAARGOS_787</strain>
    </source>
</reference>
<dbReference type="GO" id="GO:0030170">
    <property type="term" value="F:pyridoxal phosphate binding"/>
    <property type="evidence" value="ECO:0007669"/>
    <property type="project" value="InterPro"/>
</dbReference>
<dbReference type="GO" id="GO:0003677">
    <property type="term" value="F:DNA binding"/>
    <property type="evidence" value="ECO:0007669"/>
    <property type="project" value="UniProtKB-KW"/>
</dbReference>
<dbReference type="SMART" id="SM00345">
    <property type="entry name" value="HTH_GNTR"/>
    <property type="match status" value="1"/>
</dbReference>
<dbReference type="InterPro" id="IPR051446">
    <property type="entry name" value="HTH_trans_reg/aminotransferase"/>
</dbReference>
<dbReference type="InterPro" id="IPR015421">
    <property type="entry name" value="PyrdxlP-dep_Trfase_major"/>
</dbReference>
<name>A0A6N0JQ96_ACHDE</name>
<dbReference type="AlphaFoldDB" id="A0A6N0JQ96"/>
<dbReference type="PROSITE" id="PS50949">
    <property type="entry name" value="HTH_GNTR"/>
    <property type="match status" value="1"/>
</dbReference>
<evidence type="ECO:0000259" key="6">
    <source>
        <dbReference type="PROSITE" id="PS50949"/>
    </source>
</evidence>
<keyword evidence="4" id="KW-0238">DNA-binding</keyword>
<organism evidence="7 8">
    <name type="scientific">Achromobacter denitrificans</name>
    <name type="common">Alcaligenes denitrificans</name>
    <dbReference type="NCBI Taxonomy" id="32002"/>
    <lineage>
        <taxon>Bacteria</taxon>
        <taxon>Pseudomonadati</taxon>
        <taxon>Pseudomonadota</taxon>
        <taxon>Betaproteobacteria</taxon>
        <taxon>Burkholderiales</taxon>
        <taxon>Alcaligenaceae</taxon>
        <taxon>Achromobacter</taxon>
    </lineage>
</organism>
<proteinExistence type="inferred from homology"/>
<dbReference type="CDD" id="cd00609">
    <property type="entry name" value="AAT_like"/>
    <property type="match status" value="1"/>
</dbReference>
<dbReference type="SUPFAM" id="SSF46785">
    <property type="entry name" value="Winged helix' DNA-binding domain"/>
    <property type="match status" value="1"/>
</dbReference>
<dbReference type="Pfam" id="PF00392">
    <property type="entry name" value="GntR"/>
    <property type="match status" value="1"/>
</dbReference>
<dbReference type="PANTHER" id="PTHR46577:SF1">
    <property type="entry name" value="HTH-TYPE TRANSCRIPTIONAL REGULATORY PROTEIN GABR"/>
    <property type="match status" value="1"/>
</dbReference>
<dbReference type="InterPro" id="IPR036388">
    <property type="entry name" value="WH-like_DNA-bd_sf"/>
</dbReference>
<dbReference type="Gene3D" id="1.10.10.10">
    <property type="entry name" value="Winged helix-like DNA-binding domain superfamily/Winged helix DNA-binding domain"/>
    <property type="match status" value="1"/>
</dbReference>
<evidence type="ECO:0000256" key="1">
    <source>
        <dbReference type="ARBA" id="ARBA00005384"/>
    </source>
</evidence>
<protein>
    <submittedName>
        <fullName evidence="7">PLP-dependent aminotransferase family protein</fullName>
    </submittedName>
</protein>
<dbReference type="GO" id="GO:0003700">
    <property type="term" value="F:DNA-binding transcription factor activity"/>
    <property type="evidence" value="ECO:0007669"/>
    <property type="project" value="InterPro"/>
</dbReference>